<dbReference type="SMART" id="SM00054">
    <property type="entry name" value="EFh"/>
    <property type="match status" value="3"/>
</dbReference>
<dbReference type="SUPFAM" id="SSF47473">
    <property type="entry name" value="EF-hand"/>
    <property type="match status" value="1"/>
</dbReference>
<dbReference type="InterPro" id="IPR011992">
    <property type="entry name" value="EF-hand-dom_pair"/>
</dbReference>
<dbReference type="EMBL" id="JANTQA010000040">
    <property type="protein sequence ID" value="KAJ3435397.1"/>
    <property type="molecule type" value="Genomic_DNA"/>
</dbReference>
<feature type="domain" description="EF-hand" evidence="7">
    <location>
        <begin position="59"/>
        <end position="94"/>
    </location>
</feature>
<keyword evidence="4" id="KW-0677">Repeat</keyword>
<dbReference type="Proteomes" id="UP001146793">
    <property type="component" value="Unassembled WGS sequence"/>
</dbReference>
<dbReference type="FunFam" id="1.10.238.10:FF:000003">
    <property type="entry name" value="Calmodulin A"/>
    <property type="match status" value="1"/>
</dbReference>
<feature type="domain" description="EF-hand" evidence="7">
    <location>
        <begin position="95"/>
        <end position="130"/>
    </location>
</feature>
<keyword evidence="2" id="KW-0519">Myristate</keyword>
<dbReference type="Pfam" id="PF13499">
    <property type="entry name" value="EF-hand_7"/>
    <property type="match status" value="1"/>
</dbReference>
<keyword evidence="11" id="KW-1185">Reference proteome</keyword>
<dbReference type="EMBL" id="JAOAOG010000122">
    <property type="protein sequence ID" value="KAJ6247661.1"/>
    <property type="molecule type" value="Genomic_DNA"/>
</dbReference>
<evidence type="ECO:0000256" key="3">
    <source>
        <dbReference type="ARBA" id="ARBA00022723"/>
    </source>
</evidence>
<keyword evidence="6" id="KW-0449">Lipoprotein</keyword>
<name>A0AAV7Z354_9EUKA</name>
<dbReference type="PANTHER" id="PTHR23055:SF178">
    <property type="entry name" value="NEUROCALCIN HOMOLOG"/>
    <property type="match status" value="1"/>
</dbReference>
<dbReference type="Proteomes" id="UP001150062">
    <property type="component" value="Unassembled WGS sequence"/>
</dbReference>
<evidence type="ECO:0000259" key="7">
    <source>
        <dbReference type="PROSITE" id="PS50222"/>
    </source>
</evidence>
<proteinExistence type="inferred from homology"/>
<dbReference type="Gene3D" id="1.10.238.10">
    <property type="entry name" value="EF-hand"/>
    <property type="match status" value="1"/>
</dbReference>
<reference evidence="8" key="2">
    <citation type="submission" date="2022-08" db="EMBL/GenBank/DDBJ databases">
        <title>Novel sulphate-reducing endosymbionts in the free-living metamonad Anaeramoeba.</title>
        <authorList>
            <person name="Jerlstrom-Hultqvist J."/>
            <person name="Cepicka I."/>
            <person name="Gallot-Lavallee L."/>
            <person name="Salas-Leiva D."/>
            <person name="Curtis B.A."/>
            <person name="Zahonova K."/>
            <person name="Pipaliya S."/>
            <person name="Dacks J."/>
            <person name="Roger A.J."/>
        </authorList>
    </citation>
    <scope>NUCLEOTIDE SEQUENCE</scope>
    <source>
        <strain evidence="8">Busselton2</strain>
    </source>
</reference>
<dbReference type="PROSITE" id="PS00018">
    <property type="entry name" value="EF_HAND_1"/>
    <property type="match status" value="3"/>
</dbReference>
<evidence type="ECO:0000313" key="11">
    <source>
        <dbReference type="Proteomes" id="UP001150062"/>
    </source>
</evidence>
<keyword evidence="3" id="KW-0479">Metal-binding</keyword>
<comment type="similarity">
    <text evidence="1">Belongs to the recoverin family.</text>
</comment>
<dbReference type="CDD" id="cd00051">
    <property type="entry name" value="EFh"/>
    <property type="match status" value="2"/>
</dbReference>
<dbReference type="InterPro" id="IPR028846">
    <property type="entry name" value="Recoverin"/>
</dbReference>
<evidence type="ECO:0000313" key="9">
    <source>
        <dbReference type="EMBL" id="KAJ6247661.1"/>
    </source>
</evidence>
<dbReference type="GO" id="GO:0005509">
    <property type="term" value="F:calcium ion binding"/>
    <property type="evidence" value="ECO:0007669"/>
    <property type="project" value="InterPro"/>
</dbReference>
<evidence type="ECO:0000256" key="6">
    <source>
        <dbReference type="ARBA" id="ARBA00023288"/>
    </source>
</evidence>
<dbReference type="PROSITE" id="PS50222">
    <property type="entry name" value="EF_HAND_2"/>
    <property type="match status" value="3"/>
</dbReference>
<gene>
    <name evidence="8" type="ORF">M0812_19585</name>
    <name evidence="9" type="ORF">M0813_18295</name>
</gene>
<evidence type="ECO:0000256" key="1">
    <source>
        <dbReference type="ARBA" id="ARBA00006049"/>
    </source>
</evidence>
<keyword evidence="5" id="KW-0106">Calcium</keyword>
<comment type="caution">
    <text evidence="8">The sequence shown here is derived from an EMBL/GenBank/DDBJ whole genome shotgun (WGS) entry which is preliminary data.</text>
</comment>
<dbReference type="InterPro" id="IPR018247">
    <property type="entry name" value="EF_Hand_1_Ca_BS"/>
</dbReference>
<accession>A0AAV7Z354</accession>
<reference evidence="9" key="1">
    <citation type="submission" date="2022-08" db="EMBL/GenBank/DDBJ databases">
        <title>Novel sulfate-reducing endosymbionts in the free-living metamonad Anaeramoeba.</title>
        <authorList>
            <person name="Jerlstrom-Hultqvist J."/>
            <person name="Cepicka I."/>
            <person name="Gallot-Lavallee L."/>
            <person name="Salas-Leiva D."/>
            <person name="Curtis B.A."/>
            <person name="Zahonova K."/>
            <person name="Pipaliya S."/>
            <person name="Dacks J."/>
            <person name="Roger A.J."/>
        </authorList>
    </citation>
    <scope>NUCLEOTIDE SEQUENCE</scope>
    <source>
        <strain evidence="9">Schooner1</strain>
    </source>
</reference>
<evidence type="ECO:0000256" key="2">
    <source>
        <dbReference type="ARBA" id="ARBA00022707"/>
    </source>
</evidence>
<dbReference type="Pfam" id="PF00036">
    <property type="entry name" value="EF-hand_1"/>
    <property type="match status" value="1"/>
</dbReference>
<protein>
    <submittedName>
        <fullName evidence="8">Neuronal calcium sensor family</fullName>
    </submittedName>
</protein>
<evidence type="ECO:0000256" key="5">
    <source>
        <dbReference type="ARBA" id="ARBA00022837"/>
    </source>
</evidence>
<sequence length="187" mass="21904">MGQKNSKGLTKKELDRLKKETNFNQNELLKIYKKFIAENPNGMIKKQDFGKLTKQLGLRDEFFSELLFNNFDDDNNGYIDFSELCTVMNIIMKGSTDDKLEFIFKVYDLDGNGFLEKEELYQIVESIYKIASNSKFFDTKEEMLNYVDQCFEEADQDNDGKLSFDEFKTRAKNDPKFLTSLSPFQDN</sequence>
<dbReference type="InterPro" id="IPR002048">
    <property type="entry name" value="EF_hand_dom"/>
</dbReference>
<dbReference type="PANTHER" id="PTHR23055">
    <property type="entry name" value="CALCIUM BINDING PROTEINS"/>
    <property type="match status" value="1"/>
</dbReference>
<dbReference type="PRINTS" id="PR00450">
    <property type="entry name" value="RECOVERIN"/>
</dbReference>
<evidence type="ECO:0000256" key="4">
    <source>
        <dbReference type="ARBA" id="ARBA00022737"/>
    </source>
</evidence>
<evidence type="ECO:0000313" key="10">
    <source>
        <dbReference type="Proteomes" id="UP001146793"/>
    </source>
</evidence>
<organism evidence="8 10">
    <name type="scientific">Anaeramoeba flamelloides</name>
    <dbReference type="NCBI Taxonomy" id="1746091"/>
    <lineage>
        <taxon>Eukaryota</taxon>
        <taxon>Metamonada</taxon>
        <taxon>Anaeramoebidae</taxon>
        <taxon>Anaeramoeba</taxon>
    </lineage>
</organism>
<dbReference type="AlphaFoldDB" id="A0AAV7Z354"/>
<evidence type="ECO:0000313" key="8">
    <source>
        <dbReference type="EMBL" id="KAJ3435397.1"/>
    </source>
</evidence>
<feature type="domain" description="EF-hand" evidence="7">
    <location>
        <begin position="142"/>
        <end position="177"/>
    </location>
</feature>